<accession>A0ABV7Y4F7</accession>
<keyword evidence="2" id="KW-1185">Reference proteome</keyword>
<dbReference type="RefSeq" id="WP_205123379.1">
    <property type="nucleotide sequence ID" value="NZ_JAFBCM010000001.1"/>
</dbReference>
<proteinExistence type="predicted"/>
<reference evidence="2" key="1">
    <citation type="journal article" date="2019" name="Int. J. Syst. Evol. Microbiol.">
        <title>The Global Catalogue of Microorganisms (GCM) 10K type strain sequencing project: providing services to taxonomists for standard genome sequencing and annotation.</title>
        <authorList>
            <consortium name="The Broad Institute Genomics Platform"/>
            <consortium name="The Broad Institute Genome Sequencing Center for Infectious Disease"/>
            <person name="Wu L."/>
            <person name="Ma J."/>
        </authorList>
    </citation>
    <scope>NUCLEOTIDE SEQUENCE [LARGE SCALE GENOMIC DNA]</scope>
    <source>
        <strain evidence="2">CGMCC 4.7241</strain>
    </source>
</reference>
<organism evidence="1 2">
    <name type="scientific">Tenggerimyces flavus</name>
    <dbReference type="NCBI Taxonomy" id="1708749"/>
    <lineage>
        <taxon>Bacteria</taxon>
        <taxon>Bacillati</taxon>
        <taxon>Actinomycetota</taxon>
        <taxon>Actinomycetes</taxon>
        <taxon>Propionibacteriales</taxon>
        <taxon>Nocardioidaceae</taxon>
        <taxon>Tenggerimyces</taxon>
    </lineage>
</organism>
<name>A0ABV7Y4F7_9ACTN</name>
<gene>
    <name evidence="1" type="ORF">ACFOUW_02600</name>
</gene>
<dbReference type="Proteomes" id="UP001595699">
    <property type="component" value="Unassembled WGS sequence"/>
</dbReference>
<evidence type="ECO:0000313" key="1">
    <source>
        <dbReference type="EMBL" id="MFC3759712.1"/>
    </source>
</evidence>
<sequence>MTVDASDVAGLLAAEYGYAYDVPVSVPMTHGVGAEDLFRGGDAARGRQNSGFRVRVRVGSSRGLVSDATAWSVTPTWAKLIDFETTLPSAVEELIRQRERASATAERRAVARVGWITHR</sequence>
<comment type="caution">
    <text evidence="1">The sequence shown here is derived from an EMBL/GenBank/DDBJ whole genome shotgun (WGS) entry which is preliminary data.</text>
</comment>
<protein>
    <submittedName>
        <fullName evidence="1">Uncharacterized protein</fullName>
    </submittedName>
</protein>
<evidence type="ECO:0000313" key="2">
    <source>
        <dbReference type="Proteomes" id="UP001595699"/>
    </source>
</evidence>
<dbReference type="EMBL" id="JBHRZH010000003">
    <property type="protein sequence ID" value="MFC3759712.1"/>
    <property type="molecule type" value="Genomic_DNA"/>
</dbReference>